<dbReference type="Pfam" id="PF00459">
    <property type="entry name" value="Inositol_P"/>
    <property type="match status" value="1"/>
</dbReference>
<feature type="binding site" evidence="4">
    <location>
        <position position="69"/>
    </location>
    <ligand>
        <name>Mg(2+)</name>
        <dbReference type="ChEBI" id="CHEBI:18420"/>
        <label>1</label>
        <note>catalytic</note>
    </ligand>
</feature>
<dbReference type="PANTHER" id="PTHR20854">
    <property type="entry name" value="INOSITOL MONOPHOSPHATASE"/>
    <property type="match status" value="1"/>
</dbReference>
<sequence length="267" mass="29851">MNAGFWSEVLATCQQIQQVVAPRLLEWAGQSPSDRKADGSLVTRADLWADQKITEILHKRFPHHGCLSEEGNHTYGGEQWCWIIDPIDGTTNYSHGLPIWCIALSLLYQGTPIFGYVHVPGLQQTFHGFYQAPDHANGAYLNEKPIRVKVSEPNSQTFFSLCARSTDVLKRSFPCKIRMLGSASYNLLTVAAGYTLGAVERTPRIWDVAPAWPIVHAAGAHWQWLNPPEPWQRMFPIQPGHEAGSRIFHTLVSASPSLGQFFAAYIL</sequence>
<dbReference type="GO" id="GO:0046872">
    <property type="term" value="F:metal ion binding"/>
    <property type="evidence" value="ECO:0007669"/>
    <property type="project" value="UniProtKB-KW"/>
</dbReference>
<dbReference type="RefSeq" id="WP_181494348.1">
    <property type="nucleotide sequence ID" value="NZ_CP032152.1"/>
</dbReference>
<accession>A0A7D6F1A2</accession>
<dbReference type="GO" id="GO:0006020">
    <property type="term" value="P:inositol metabolic process"/>
    <property type="evidence" value="ECO:0007669"/>
    <property type="project" value="TreeGrafter"/>
</dbReference>
<keyword evidence="2" id="KW-0378">Hydrolase</keyword>
<dbReference type="EMBL" id="CP032152">
    <property type="protein sequence ID" value="QLL29181.1"/>
    <property type="molecule type" value="Genomic_DNA"/>
</dbReference>
<dbReference type="InterPro" id="IPR020583">
    <property type="entry name" value="Inositol_monoP_metal-BS"/>
</dbReference>
<evidence type="ECO:0000256" key="4">
    <source>
        <dbReference type="PIRSR" id="PIRSR600760-2"/>
    </source>
</evidence>
<dbReference type="GO" id="GO:0008934">
    <property type="term" value="F:inositol monophosphate 1-phosphatase activity"/>
    <property type="evidence" value="ECO:0007669"/>
    <property type="project" value="TreeGrafter"/>
</dbReference>
<keyword evidence="3 4" id="KW-0460">Magnesium</keyword>
<name>A0A7D6F1A2_9CYAN</name>
<dbReference type="Gene3D" id="3.30.540.10">
    <property type="entry name" value="Fructose-1,6-Bisphosphatase, subunit A, domain 1"/>
    <property type="match status" value="1"/>
</dbReference>
<feature type="binding site" evidence="4">
    <location>
        <position position="88"/>
    </location>
    <ligand>
        <name>Mg(2+)</name>
        <dbReference type="ChEBI" id="CHEBI:18420"/>
        <label>1</label>
        <note>catalytic</note>
    </ligand>
</feature>
<feature type="binding site" evidence="4">
    <location>
        <position position="87"/>
    </location>
    <ligand>
        <name>Mg(2+)</name>
        <dbReference type="ChEBI" id="CHEBI:18420"/>
        <label>1</label>
        <note>catalytic</note>
    </ligand>
</feature>
<evidence type="ECO:0000313" key="6">
    <source>
        <dbReference type="Proteomes" id="UP000261812"/>
    </source>
</evidence>
<dbReference type="Gene3D" id="3.40.190.80">
    <property type="match status" value="1"/>
</dbReference>
<keyword evidence="6" id="KW-1185">Reference proteome</keyword>
<evidence type="ECO:0000313" key="5">
    <source>
        <dbReference type="EMBL" id="QLL29181.1"/>
    </source>
</evidence>
<reference evidence="6" key="1">
    <citation type="submission" date="2018-09" db="EMBL/GenBank/DDBJ databases">
        <title>Complete genome sequence of thermophilic cyanobacteria strain Thermosynechococcus elongatus PKUAC-SCTE542.</title>
        <authorList>
            <person name="Liang Y."/>
            <person name="Tang J."/>
            <person name="Daroch M."/>
        </authorList>
    </citation>
    <scope>NUCLEOTIDE SEQUENCE [LARGE SCALE GENOMIC DNA]</scope>
    <source>
        <strain evidence="6">E542</strain>
    </source>
</reference>
<evidence type="ECO:0000256" key="3">
    <source>
        <dbReference type="ARBA" id="ARBA00022842"/>
    </source>
</evidence>
<dbReference type="GO" id="GO:0007165">
    <property type="term" value="P:signal transduction"/>
    <property type="evidence" value="ECO:0007669"/>
    <property type="project" value="TreeGrafter"/>
</dbReference>
<dbReference type="SUPFAM" id="SSF56655">
    <property type="entry name" value="Carbohydrate phosphatase"/>
    <property type="match status" value="1"/>
</dbReference>
<dbReference type="AlphaFoldDB" id="A0A7D6F1A2"/>
<dbReference type="KEGG" id="tsq:D3A95_06975"/>
<feature type="binding site" evidence="4">
    <location>
        <position position="207"/>
    </location>
    <ligand>
        <name>Mg(2+)</name>
        <dbReference type="ChEBI" id="CHEBI:18420"/>
        <label>1</label>
        <note>catalytic</note>
    </ligand>
</feature>
<keyword evidence="1 4" id="KW-0479">Metal-binding</keyword>
<gene>
    <name evidence="5" type="ORF">D3A95_06975</name>
</gene>
<dbReference type="InterPro" id="IPR000760">
    <property type="entry name" value="Inositol_monophosphatase-like"/>
</dbReference>
<dbReference type="Proteomes" id="UP000261812">
    <property type="component" value="Chromosome"/>
</dbReference>
<dbReference type="CDD" id="cd01643">
    <property type="entry name" value="Bacterial_IMPase_like_2"/>
    <property type="match status" value="1"/>
</dbReference>
<dbReference type="PRINTS" id="PR00377">
    <property type="entry name" value="IMPHPHTASES"/>
</dbReference>
<dbReference type="PROSITE" id="PS00629">
    <property type="entry name" value="IMP_1"/>
    <property type="match status" value="1"/>
</dbReference>
<feature type="binding site" evidence="4">
    <location>
        <position position="85"/>
    </location>
    <ligand>
        <name>Mg(2+)</name>
        <dbReference type="ChEBI" id="CHEBI:18420"/>
        <label>1</label>
        <note>catalytic</note>
    </ligand>
</feature>
<evidence type="ECO:0000256" key="2">
    <source>
        <dbReference type="ARBA" id="ARBA00022801"/>
    </source>
</evidence>
<protein>
    <submittedName>
        <fullName evidence="5">Inositol monophosphatase</fullName>
    </submittedName>
</protein>
<dbReference type="PANTHER" id="PTHR20854:SF4">
    <property type="entry name" value="INOSITOL-1-MONOPHOSPHATASE-RELATED"/>
    <property type="match status" value="1"/>
</dbReference>
<comment type="cofactor">
    <cofactor evidence="4">
        <name>Mg(2+)</name>
        <dbReference type="ChEBI" id="CHEBI:18420"/>
    </cofactor>
</comment>
<evidence type="ECO:0000256" key="1">
    <source>
        <dbReference type="ARBA" id="ARBA00022723"/>
    </source>
</evidence>
<organism evidence="5 6">
    <name type="scientific">Thermosynechococcus sichuanensis E542</name>
    <dbReference type="NCBI Taxonomy" id="2016101"/>
    <lineage>
        <taxon>Bacteria</taxon>
        <taxon>Bacillati</taxon>
        <taxon>Cyanobacteriota</taxon>
        <taxon>Cyanophyceae</taxon>
        <taxon>Acaryochloridales</taxon>
        <taxon>Thermosynechococcaceae</taxon>
        <taxon>Thermosynechococcus</taxon>
        <taxon>Thermosynechococcus sichuanensis</taxon>
    </lineage>
</organism>
<proteinExistence type="predicted"/>